<organism evidence="2 3">
    <name type="scientific">Pristionchus mayeri</name>
    <dbReference type="NCBI Taxonomy" id="1317129"/>
    <lineage>
        <taxon>Eukaryota</taxon>
        <taxon>Metazoa</taxon>
        <taxon>Ecdysozoa</taxon>
        <taxon>Nematoda</taxon>
        <taxon>Chromadorea</taxon>
        <taxon>Rhabditida</taxon>
        <taxon>Rhabditina</taxon>
        <taxon>Diplogasteromorpha</taxon>
        <taxon>Diplogasteroidea</taxon>
        <taxon>Neodiplogasteridae</taxon>
        <taxon>Pristionchus</taxon>
    </lineage>
</organism>
<gene>
    <name evidence="2" type="ORF">PMAYCL1PPCAC_08881</name>
</gene>
<keyword evidence="3" id="KW-1185">Reference proteome</keyword>
<evidence type="ECO:0000313" key="3">
    <source>
        <dbReference type="Proteomes" id="UP001328107"/>
    </source>
</evidence>
<comment type="caution">
    <text evidence="2">The sequence shown here is derived from an EMBL/GenBank/DDBJ whole genome shotgun (WGS) entry which is preliminary data.</text>
</comment>
<dbReference type="AlphaFoldDB" id="A0AAN4ZD96"/>
<feature type="region of interest" description="Disordered" evidence="1">
    <location>
        <begin position="1"/>
        <end position="33"/>
    </location>
</feature>
<feature type="non-terminal residue" evidence="2">
    <location>
        <position position="79"/>
    </location>
</feature>
<name>A0AAN4ZD96_9BILA</name>
<evidence type="ECO:0000256" key="1">
    <source>
        <dbReference type="SAM" id="MobiDB-lite"/>
    </source>
</evidence>
<sequence>PVSEDNEDDWEYPEGGAEIRRTNPPVDFGEISDPEEDYFADRDDEVILDGQYERTRNDQDAVAERPLLVEEPHDEEVFV</sequence>
<feature type="non-terminal residue" evidence="2">
    <location>
        <position position="1"/>
    </location>
</feature>
<reference evidence="3" key="1">
    <citation type="submission" date="2022-10" db="EMBL/GenBank/DDBJ databases">
        <title>Genome assembly of Pristionchus species.</title>
        <authorList>
            <person name="Yoshida K."/>
            <person name="Sommer R.J."/>
        </authorList>
    </citation>
    <scope>NUCLEOTIDE SEQUENCE [LARGE SCALE GENOMIC DNA]</scope>
    <source>
        <strain evidence="3">RS5460</strain>
    </source>
</reference>
<dbReference type="Proteomes" id="UP001328107">
    <property type="component" value="Unassembled WGS sequence"/>
</dbReference>
<proteinExistence type="predicted"/>
<protein>
    <submittedName>
        <fullName evidence="2">Uncharacterized protein</fullName>
    </submittedName>
</protein>
<feature type="compositionally biased region" description="Acidic residues" evidence="1">
    <location>
        <begin position="1"/>
        <end position="12"/>
    </location>
</feature>
<accession>A0AAN4ZD96</accession>
<evidence type="ECO:0000313" key="2">
    <source>
        <dbReference type="EMBL" id="GMR38686.1"/>
    </source>
</evidence>
<dbReference type="EMBL" id="BTRK01000002">
    <property type="protein sequence ID" value="GMR38686.1"/>
    <property type="molecule type" value="Genomic_DNA"/>
</dbReference>